<keyword evidence="4" id="KW-1185">Reference proteome</keyword>
<proteinExistence type="inferred from homology"/>
<gene>
    <name evidence="3" type="ORF">GCM10022207_90530</name>
</gene>
<comment type="similarity">
    <text evidence="1">Belongs to the short-chain dehydrogenases/reductases (SDR) family.</text>
</comment>
<dbReference type="Gene3D" id="3.40.50.720">
    <property type="entry name" value="NAD(P)-binding Rossmann-like Domain"/>
    <property type="match status" value="1"/>
</dbReference>
<dbReference type="SUPFAM" id="SSF51735">
    <property type="entry name" value="NAD(P)-binding Rossmann-fold domains"/>
    <property type="match status" value="1"/>
</dbReference>
<sequence>MRSHSPGNLVYRVCLVTHATGTGLAAARYLHRQGAQVILTDSDPDDLEITARQLGSRIPAIACDLSTIAGIESLIQQIDDRYGYLDLVHTSIEMTHRHDPYALDEQDFDLYVNATLKSTYFLVTRSLELLNDEASVTLAAHSCCVRDPLCSLTQAAIDAFAVSLGSARHLRDRGIGISVLTCASLSLAARSRMRWQRLEAEARPPKLTSDG</sequence>
<organism evidence="3 4">
    <name type="scientific">Streptomyces lannensis</name>
    <dbReference type="NCBI Taxonomy" id="766498"/>
    <lineage>
        <taxon>Bacteria</taxon>
        <taxon>Bacillati</taxon>
        <taxon>Actinomycetota</taxon>
        <taxon>Actinomycetes</taxon>
        <taxon>Kitasatosporales</taxon>
        <taxon>Streptomycetaceae</taxon>
        <taxon>Streptomyces</taxon>
    </lineage>
</organism>
<dbReference type="InterPro" id="IPR002347">
    <property type="entry name" value="SDR_fam"/>
</dbReference>
<dbReference type="Pfam" id="PF13561">
    <property type="entry name" value="adh_short_C2"/>
    <property type="match status" value="1"/>
</dbReference>
<accession>A0ABP7LR59</accession>
<dbReference type="RefSeq" id="WP_345554531.1">
    <property type="nucleotide sequence ID" value="NZ_BAAAZA010000067.1"/>
</dbReference>
<keyword evidence="2" id="KW-0560">Oxidoreductase</keyword>
<evidence type="ECO:0000256" key="1">
    <source>
        <dbReference type="ARBA" id="ARBA00006484"/>
    </source>
</evidence>
<dbReference type="InterPro" id="IPR036291">
    <property type="entry name" value="NAD(P)-bd_dom_sf"/>
</dbReference>
<name>A0ABP7LR59_9ACTN</name>
<reference evidence="4" key="1">
    <citation type="journal article" date="2019" name="Int. J. Syst. Evol. Microbiol.">
        <title>The Global Catalogue of Microorganisms (GCM) 10K type strain sequencing project: providing services to taxonomists for standard genome sequencing and annotation.</title>
        <authorList>
            <consortium name="The Broad Institute Genomics Platform"/>
            <consortium name="The Broad Institute Genome Sequencing Center for Infectious Disease"/>
            <person name="Wu L."/>
            <person name="Ma J."/>
        </authorList>
    </citation>
    <scope>NUCLEOTIDE SEQUENCE [LARGE SCALE GENOMIC DNA]</scope>
    <source>
        <strain evidence="4">JCM 16578</strain>
    </source>
</reference>
<dbReference type="PANTHER" id="PTHR43669:SF3">
    <property type="entry name" value="ALCOHOL DEHYDROGENASE, PUTATIVE (AFU_ORTHOLOGUE AFUA_3G03445)-RELATED"/>
    <property type="match status" value="1"/>
</dbReference>
<protein>
    <submittedName>
        <fullName evidence="3">Uncharacterized protein</fullName>
    </submittedName>
</protein>
<evidence type="ECO:0000313" key="3">
    <source>
        <dbReference type="EMBL" id="GAA3906980.1"/>
    </source>
</evidence>
<evidence type="ECO:0000256" key="2">
    <source>
        <dbReference type="ARBA" id="ARBA00023002"/>
    </source>
</evidence>
<dbReference type="PANTHER" id="PTHR43669">
    <property type="entry name" value="5-KETO-D-GLUCONATE 5-REDUCTASE"/>
    <property type="match status" value="1"/>
</dbReference>
<comment type="caution">
    <text evidence="3">The sequence shown here is derived from an EMBL/GenBank/DDBJ whole genome shotgun (WGS) entry which is preliminary data.</text>
</comment>
<dbReference type="Proteomes" id="UP001501563">
    <property type="component" value="Unassembled WGS sequence"/>
</dbReference>
<dbReference type="EMBL" id="BAAAZA010000067">
    <property type="protein sequence ID" value="GAA3906980.1"/>
    <property type="molecule type" value="Genomic_DNA"/>
</dbReference>
<evidence type="ECO:0000313" key="4">
    <source>
        <dbReference type="Proteomes" id="UP001501563"/>
    </source>
</evidence>